<comment type="function">
    <text evidence="7">Catalyzes the condensation of carbamoyl phosphate and aspartate to form carbamoyl aspartate and inorganic phosphate, the committed step in the de novo pyrimidine nucleotide biosynthesis pathway.</text>
</comment>
<evidence type="ECO:0000256" key="3">
    <source>
        <dbReference type="ARBA" id="ARBA00008896"/>
    </source>
</evidence>
<comment type="pathway">
    <text evidence="2">Pyrimidine metabolism; UMP biosynthesis via de novo pathway; (S)-dihydroorotate from bicarbonate: step 2/3.</text>
</comment>
<dbReference type="Pfam" id="PF00185">
    <property type="entry name" value="OTCace"/>
    <property type="match status" value="1"/>
</dbReference>
<evidence type="ECO:0000313" key="13">
    <source>
        <dbReference type="EMBL" id="KGM34009.1"/>
    </source>
</evidence>
<dbReference type="Proteomes" id="UP000029995">
    <property type="component" value="Unassembled WGS sequence"/>
</dbReference>
<dbReference type="SUPFAM" id="SSF53671">
    <property type="entry name" value="Aspartate/ornithine carbamoyltransferase"/>
    <property type="match status" value="1"/>
</dbReference>
<dbReference type="PROSITE" id="PS00097">
    <property type="entry name" value="CARBAMOYLTRANSFERASE"/>
    <property type="match status" value="1"/>
</dbReference>
<dbReference type="NCBIfam" id="TIGR00670">
    <property type="entry name" value="asp_carb_tr"/>
    <property type="match status" value="1"/>
</dbReference>
<evidence type="ECO:0000256" key="1">
    <source>
        <dbReference type="ARBA" id="ARBA00003822"/>
    </source>
</evidence>
<dbReference type="EMBL" id="JANX01000128">
    <property type="protein sequence ID" value="KGM34009.1"/>
    <property type="molecule type" value="Genomic_DNA"/>
</dbReference>
<evidence type="ECO:0000256" key="8">
    <source>
        <dbReference type="ARBA" id="ARBA00048859"/>
    </source>
</evidence>
<comment type="function">
    <text evidence="1">Reversibly catalyzes the transfer of the carbamoyl group from carbamoyl phosphate (CP) to the N(epsilon) atom of ornithine (ORN) to produce L-citrulline.</text>
</comment>
<dbReference type="Gene3D" id="3.40.50.1370">
    <property type="entry name" value="Aspartate/ornithine carbamoyltransferase"/>
    <property type="match status" value="2"/>
</dbReference>
<evidence type="ECO:0000256" key="10">
    <source>
        <dbReference type="RuleBase" id="RU003634"/>
    </source>
</evidence>
<dbReference type="PANTHER" id="PTHR45753:SF6">
    <property type="entry name" value="ASPARTATE CARBAMOYLTRANSFERASE"/>
    <property type="match status" value="1"/>
</dbReference>
<dbReference type="AlphaFoldDB" id="A0A0A0D7A4"/>
<dbReference type="GO" id="GO:0044205">
    <property type="term" value="P:'de novo' UMP biosynthetic process"/>
    <property type="evidence" value="ECO:0007669"/>
    <property type="project" value="UniProtKB-UniPathway"/>
</dbReference>
<organism evidence="13 14">
    <name type="scientific">Inquilinus limosus MP06</name>
    <dbReference type="NCBI Taxonomy" id="1398085"/>
    <lineage>
        <taxon>Bacteria</taxon>
        <taxon>Pseudomonadati</taxon>
        <taxon>Pseudomonadota</taxon>
        <taxon>Alphaproteobacteria</taxon>
        <taxon>Rhodospirillales</taxon>
        <taxon>Rhodospirillaceae</taxon>
        <taxon>Inquilinus</taxon>
    </lineage>
</organism>
<evidence type="ECO:0000256" key="6">
    <source>
        <dbReference type="ARBA" id="ARBA00022975"/>
    </source>
</evidence>
<reference evidence="13 14" key="1">
    <citation type="submission" date="2014-01" db="EMBL/GenBank/DDBJ databases">
        <title>Genome sequence determination for a cystic fibrosis isolate, Inquilinus limosus.</title>
        <authorList>
            <person name="Pino M."/>
            <person name="Di Conza J."/>
            <person name="Gutkind G."/>
        </authorList>
    </citation>
    <scope>NUCLEOTIDE SEQUENCE [LARGE SCALE GENOMIC DNA]</scope>
    <source>
        <strain evidence="13 14">MP06</strain>
    </source>
</reference>
<evidence type="ECO:0000256" key="5">
    <source>
        <dbReference type="ARBA" id="ARBA00022679"/>
    </source>
</evidence>
<dbReference type="GO" id="GO:0005829">
    <property type="term" value="C:cytosol"/>
    <property type="evidence" value="ECO:0007669"/>
    <property type="project" value="TreeGrafter"/>
</dbReference>
<dbReference type="PRINTS" id="PR00101">
    <property type="entry name" value="ATCASE"/>
</dbReference>
<protein>
    <recommendedName>
        <fullName evidence="4 9">Aspartate carbamoyltransferase</fullName>
        <ecNumber evidence="4 9">2.1.3.2</ecNumber>
    </recommendedName>
</protein>
<dbReference type="GO" id="GO:0004070">
    <property type="term" value="F:aspartate carbamoyltransferase activity"/>
    <property type="evidence" value="ECO:0007669"/>
    <property type="project" value="UniProtKB-UniRule"/>
</dbReference>
<feature type="domain" description="Aspartate/ornithine carbamoyltransferase Asp/Orn-binding" evidence="11">
    <location>
        <begin position="159"/>
        <end position="314"/>
    </location>
</feature>
<dbReference type="UniPathway" id="UPA00070">
    <property type="reaction ID" value="UER00116"/>
</dbReference>
<dbReference type="InterPro" id="IPR002082">
    <property type="entry name" value="Asp_carbamoyltransf"/>
</dbReference>
<keyword evidence="5 10" id="KW-0808">Transferase</keyword>
<dbReference type="GO" id="GO:0016597">
    <property type="term" value="F:amino acid binding"/>
    <property type="evidence" value="ECO:0007669"/>
    <property type="project" value="InterPro"/>
</dbReference>
<keyword evidence="6" id="KW-0665">Pyrimidine biosynthesis</keyword>
<dbReference type="InterPro" id="IPR006132">
    <property type="entry name" value="Asp/Orn_carbamoyltranf_P-bd"/>
</dbReference>
<dbReference type="Pfam" id="PF02729">
    <property type="entry name" value="OTCace_N"/>
    <property type="match status" value="1"/>
</dbReference>
<comment type="caution">
    <text evidence="13">The sequence shown here is derived from an EMBL/GenBank/DDBJ whole genome shotgun (WGS) entry which is preliminary data.</text>
</comment>
<evidence type="ECO:0000259" key="11">
    <source>
        <dbReference type="Pfam" id="PF00185"/>
    </source>
</evidence>
<feature type="domain" description="Aspartate/ornithine carbamoyltransferase carbamoyl-P binding" evidence="12">
    <location>
        <begin position="6"/>
        <end position="147"/>
    </location>
</feature>
<evidence type="ECO:0000313" key="14">
    <source>
        <dbReference type="Proteomes" id="UP000029995"/>
    </source>
</evidence>
<comment type="catalytic activity">
    <reaction evidence="8">
        <text>carbamoyl phosphate + L-aspartate = N-carbamoyl-L-aspartate + phosphate + H(+)</text>
        <dbReference type="Rhea" id="RHEA:20013"/>
        <dbReference type="ChEBI" id="CHEBI:15378"/>
        <dbReference type="ChEBI" id="CHEBI:29991"/>
        <dbReference type="ChEBI" id="CHEBI:32814"/>
        <dbReference type="ChEBI" id="CHEBI:43474"/>
        <dbReference type="ChEBI" id="CHEBI:58228"/>
        <dbReference type="EC" id="2.1.3.2"/>
    </reaction>
</comment>
<dbReference type="GO" id="GO:0006520">
    <property type="term" value="P:amino acid metabolic process"/>
    <property type="evidence" value="ECO:0007669"/>
    <property type="project" value="InterPro"/>
</dbReference>
<dbReference type="GO" id="GO:0006207">
    <property type="term" value="P:'de novo' pyrimidine nucleobase biosynthetic process"/>
    <property type="evidence" value="ECO:0007669"/>
    <property type="project" value="InterPro"/>
</dbReference>
<evidence type="ECO:0000256" key="2">
    <source>
        <dbReference type="ARBA" id="ARBA00004852"/>
    </source>
</evidence>
<dbReference type="InterPro" id="IPR036901">
    <property type="entry name" value="Asp/Orn_carbamoylTrfase_sf"/>
</dbReference>
<name>A0A0A0D7A4_9PROT</name>
<dbReference type="PRINTS" id="PR00100">
    <property type="entry name" value="AOTCASE"/>
</dbReference>
<gene>
    <name evidence="13" type="ORF">P409_12575</name>
</gene>
<evidence type="ECO:0000256" key="9">
    <source>
        <dbReference type="NCBIfam" id="TIGR00670"/>
    </source>
</evidence>
<dbReference type="OrthoDB" id="9774690at2"/>
<dbReference type="InterPro" id="IPR006130">
    <property type="entry name" value="Asp/Orn_carbamoylTrfase"/>
</dbReference>
<evidence type="ECO:0000256" key="4">
    <source>
        <dbReference type="ARBA" id="ARBA00013008"/>
    </source>
</evidence>
<proteinExistence type="inferred from homology"/>
<dbReference type="PANTHER" id="PTHR45753">
    <property type="entry name" value="ORNITHINE CARBAMOYLTRANSFERASE, MITOCHONDRIAL"/>
    <property type="match status" value="1"/>
</dbReference>
<dbReference type="EC" id="2.1.3.2" evidence="4 9"/>
<dbReference type="RefSeq" id="WP_034836559.1">
    <property type="nucleotide sequence ID" value="NZ_JANX01000128.1"/>
</dbReference>
<dbReference type="InterPro" id="IPR006131">
    <property type="entry name" value="Asp_carbamoyltransf_Asp/Orn-bd"/>
</dbReference>
<evidence type="ECO:0000256" key="7">
    <source>
        <dbReference type="ARBA" id="ARBA00043884"/>
    </source>
</evidence>
<sequence>MDFQGRHFLSTRELTLDSLAAVFRVADLLAPVAQGRATTRVLEGAVLGSLFFEASTRTRLSFEAAFQRLGGAIVNTTGFTFSSIAKGESIYDTARVVAGYVDAVVMRHPEERAIHEFAAATHIPVINGGNGAGEHPTQALLDIYTIEKEFARIGRPVNGARIALVGDLKYGRTVHSLIHILSLYQGLTLSLVSPEPLRMPAELVEHARSRGHTVEEHDEVPRGVAKADLIYATRVQKERFAEGELSADYAPDFQISLGILNAHGLPHTVVMHPLPRDSRPGANDLAQDLNTDPRLAIFRQTDNGVPVRMALFALTLGVADGIEKTFQPARWWRPERIGPDDAEFYRPGKAGA</sequence>
<dbReference type="NCBIfam" id="NF002032">
    <property type="entry name" value="PRK00856.1"/>
    <property type="match status" value="1"/>
</dbReference>
<accession>A0A0A0D7A4</accession>
<evidence type="ECO:0000259" key="12">
    <source>
        <dbReference type="Pfam" id="PF02729"/>
    </source>
</evidence>
<comment type="similarity">
    <text evidence="3">Belongs to the aspartate/ornithine carbamoyltransferase superfamily. ATCase family.</text>
</comment>